<keyword evidence="9" id="KW-1185">Reference proteome</keyword>
<dbReference type="InterPro" id="IPR017441">
    <property type="entry name" value="Protein_kinase_ATP_BS"/>
</dbReference>
<dbReference type="InterPro" id="IPR011009">
    <property type="entry name" value="Kinase-like_dom_sf"/>
</dbReference>
<dbReference type="Pfam" id="PF13424">
    <property type="entry name" value="TPR_12"/>
    <property type="match status" value="2"/>
</dbReference>
<evidence type="ECO:0000256" key="3">
    <source>
        <dbReference type="ARBA" id="ARBA00022803"/>
    </source>
</evidence>
<name>A0A8A4TJT6_SULCO</name>
<protein>
    <submittedName>
        <fullName evidence="8">Tetratricopeptide repeat protein</fullName>
    </submittedName>
</protein>
<dbReference type="InterPro" id="IPR041617">
    <property type="entry name" value="TPR_MalT"/>
</dbReference>
<reference evidence="8" key="1">
    <citation type="submission" date="2021-03" db="EMBL/GenBank/DDBJ databases">
        <title>Acanthopleuribacteraceae sp. M133.</title>
        <authorList>
            <person name="Wang G."/>
        </authorList>
    </citation>
    <scope>NUCLEOTIDE SEQUENCE</scope>
    <source>
        <strain evidence="8">M133</strain>
    </source>
</reference>
<dbReference type="PANTHER" id="PTHR45641:SF19">
    <property type="entry name" value="NEPHROCYSTIN-3"/>
    <property type="match status" value="1"/>
</dbReference>
<dbReference type="RefSeq" id="WP_237379440.1">
    <property type="nucleotide sequence ID" value="NZ_CP071793.1"/>
</dbReference>
<keyword evidence="3" id="KW-0802">TPR repeat</keyword>
<dbReference type="SMART" id="SM00028">
    <property type="entry name" value="TPR"/>
    <property type="match status" value="10"/>
</dbReference>
<dbReference type="KEGG" id="scor:J3U87_29860"/>
<dbReference type="InterPro" id="IPR008271">
    <property type="entry name" value="Ser/Thr_kinase_AS"/>
</dbReference>
<dbReference type="Pfam" id="PF00069">
    <property type="entry name" value="Pkinase"/>
    <property type="match status" value="1"/>
</dbReference>
<dbReference type="GO" id="GO:0004672">
    <property type="term" value="F:protein kinase activity"/>
    <property type="evidence" value="ECO:0007669"/>
    <property type="project" value="InterPro"/>
</dbReference>
<dbReference type="PANTHER" id="PTHR45641">
    <property type="entry name" value="TETRATRICOPEPTIDE REPEAT PROTEIN (AFU_ORTHOLOGUE AFUA_6G03870)"/>
    <property type="match status" value="1"/>
</dbReference>
<accession>A0A8A4TJT6</accession>
<dbReference type="InterPro" id="IPR019734">
    <property type="entry name" value="TPR_rpt"/>
</dbReference>
<proteinExistence type="predicted"/>
<evidence type="ECO:0000259" key="7">
    <source>
        <dbReference type="PROSITE" id="PS50011"/>
    </source>
</evidence>
<feature type="domain" description="Protein kinase" evidence="7">
    <location>
        <begin position="114"/>
        <end position="390"/>
    </location>
</feature>
<dbReference type="Gene3D" id="1.10.510.10">
    <property type="entry name" value="Transferase(Phosphotransferase) domain 1"/>
    <property type="match status" value="1"/>
</dbReference>
<dbReference type="SUPFAM" id="SSF56112">
    <property type="entry name" value="Protein kinase-like (PK-like)"/>
    <property type="match status" value="1"/>
</dbReference>
<organism evidence="8 9">
    <name type="scientific">Sulfidibacter corallicola</name>
    <dbReference type="NCBI Taxonomy" id="2818388"/>
    <lineage>
        <taxon>Bacteria</taxon>
        <taxon>Pseudomonadati</taxon>
        <taxon>Acidobacteriota</taxon>
        <taxon>Holophagae</taxon>
        <taxon>Acanthopleuribacterales</taxon>
        <taxon>Acanthopleuribacteraceae</taxon>
        <taxon>Sulfidibacter</taxon>
    </lineage>
</organism>
<dbReference type="Gene3D" id="3.30.200.20">
    <property type="entry name" value="Phosphorylase Kinase, domain 1"/>
    <property type="match status" value="1"/>
</dbReference>
<dbReference type="Gene3D" id="1.25.40.10">
    <property type="entry name" value="Tetratricopeptide repeat domain"/>
    <property type="match status" value="5"/>
</dbReference>
<dbReference type="Pfam" id="PF13374">
    <property type="entry name" value="TPR_10"/>
    <property type="match status" value="2"/>
</dbReference>
<evidence type="ECO:0000256" key="5">
    <source>
        <dbReference type="PROSITE-ProRule" id="PRU10141"/>
    </source>
</evidence>
<evidence type="ECO:0000313" key="9">
    <source>
        <dbReference type="Proteomes" id="UP000663929"/>
    </source>
</evidence>
<dbReference type="CDD" id="cd14014">
    <property type="entry name" value="STKc_PknB_like"/>
    <property type="match status" value="1"/>
</dbReference>
<dbReference type="EMBL" id="CP071793">
    <property type="protein sequence ID" value="QTD49810.1"/>
    <property type="molecule type" value="Genomic_DNA"/>
</dbReference>
<sequence length="1212" mass="135705">MTERPADPGRPDPGRPDPGWPDPDGLGSEPRPEHDTLRLLHFVQARDPEALAQWMTAFGAVNASAANASRAEAPVPEDARPQDAKPEGRLEEAPPVDGFHSQAALGPGAVCGPFRIERKLGRGGMGNVYLATRADDLDLQVALKTLHSWNPKMMSLFRKECKILSGLRHVNIAHLIDAGTLPSGQPWLAMEYVAGQTLDAYLARHDLDLGDRLRLFLKICDALSHAHQQMVIHRDLKPRNIMVGPDGEPKLLDFGIAAVLNPDTGEQRTVTALSTPMMTPEYASPEQVNGQRLSATADVYSLGILFYEMLTGQRPYRLNPRNLARVMRAVNEAPITKPSRMRGADGETTGRFTRQLRGDLDTIALKALERDPKRRYASVEAFAADVRAYLRGLPIEARPATTLYRFRKFVLRNPWPLSLITGVVSFLVLFSAYAAHQQSVISREKRTAEHVTDFLVSMFEQTDPNLSKNREVSAFEVMENGRRQLETGLLDQPEVEVRLKTTMGKVYNALGHHEQAQELFEGAVTKGDPSGKEAFLTELELIRTLQLRGKYDAAQAHLDALAGSTGVTAEEGDQSRLAHAQGRQWFLKGNYVKATAAFEEAEAGLPSRSMEERFVYLQERAELESGLGNYDNAVAELESLLALQQERYGTHHLEIAKTYQNLGLQYIEKGDYENAELNLDLAEANASQLVDKYHPILLKMKMNRAMLLRDKGEFYAAGRLLQEALLIAREENGRKHLLVGECKMLLSGILLHLGSGQTAEELAREALSTFQDIYGDFHPRVSEGLADLARLLRRNGHFYEAKSIIMKAMEIDKVIFERGHPHTTHRLDSLARIHIATRDYEKALPLLKNAIEIQRNAFGKYHPHIIIRFNNLATCYSKIYKFSEAGVAFDEALGVIDELSLENHPHSVVVYNNISHSNFKNGFYKMAEKEFRRTLTLRMGIFHQNHVDIGKSLRNLGRALHAQGKYLEADESLQHALSLFLKTLGENHLLVMSCNKFIGDYYISVGKLEEATQHYRTSMQLATELLPQDHDDRLFIQSALAGSLLKLGQLDEARTLLDQAKNQAQSTQDRLLLPEIGHQRARLLRLEGLPQHAETLLREVLAKRREVLRPKHPLIADALIDLADVLADLGCDEEALPLIEETAAIYADCLPPEHEFHRVADSIKGQILRDLGDSQKARALLGDAYRAIADRLGEDHYLTHEAANRLTQGRKD</sequence>
<feature type="region of interest" description="Disordered" evidence="6">
    <location>
        <begin position="68"/>
        <end position="93"/>
    </location>
</feature>
<feature type="compositionally biased region" description="Basic and acidic residues" evidence="6">
    <location>
        <begin position="77"/>
        <end position="92"/>
    </location>
</feature>
<evidence type="ECO:0000256" key="6">
    <source>
        <dbReference type="SAM" id="MobiDB-lite"/>
    </source>
</evidence>
<dbReference type="SUPFAM" id="SSF48452">
    <property type="entry name" value="TPR-like"/>
    <property type="match status" value="3"/>
</dbReference>
<dbReference type="Proteomes" id="UP000663929">
    <property type="component" value="Chromosome"/>
</dbReference>
<dbReference type="PROSITE" id="PS00107">
    <property type="entry name" value="PROTEIN_KINASE_ATP"/>
    <property type="match status" value="1"/>
</dbReference>
<keyword evidence="2 5" id="KW-0547">Nucleotide-binding</keyword>
<dbReference type="Pfam" id="PF17874">
    <property type="entry name" value="TPR_MalT"/>
    <property type="match status" value="1"/>
</dbReference>
<keyword evidence="1" id="KW-0677">Repeat</keyword>
<dbReference type="InterPro" id="IPR011990">
    <property type="entry name" value="TPR-like_helical_dom_sf"/>
</dbReference>
<dbReference type="GO" id="GO:0005524">
    <property type="term" value="F:ATP binding"/>
    <property type="evidence" value="ECO:0007669"/>
    <property type="project" value="UniProtKB-UniRule"/>
</dbReference>
<evidence type="ECO:0000256" key="2">
    <source>
        <dbReference type="ARBA" id="ARBA00022741"/>
    </source>
</evidence>
<keyword evidence="4 5" id="KW-0067">ATP-binding</keyword>
<feature type="region of interest" description="Disordered" evidence="6">
    <location>
        <begin position="1"/>
        <end position="35"/>
    </location>
</feature>
<dbReference type="SMART" id="SM00220">
    <property type="entry name" value="S_TKc"/>
    <property type="match status" value="1"/>
</dbReference>
<dbReference type="InterPro" id="IPR000719">
    <property type="entry name" value="Prot_kinase_dom"/>
</dbReference>
<evidence type="ECO:0000313" key="8">
    <source>
        <dbReference type="EMBL" id="QTD49810.1"/>
    </source>
</evidence>
<evidence type="ECO:0000256" key="1">
    <source>
        <dbReference type="ARBA" id="ARBA00022737"/>
    </source>
</evidence>
<feature type="compositionally biased region" description="Basic and acidic residues" evidence="6">
    <location>
        <begin position="1"/>
        <end position="15"/>
    </location>
</feature>
<evidence type="ECO:0000256" key="4">
    <source>
        <dbReference type="ARBA" id="ARBA00022840"/>
    </source>
</evidence>
<feature type="binding site" evidence="5">
    <location>
        <position position="144"/>
    </location>
    <ligand>
        <name>ATP</name>
        <dbReference type="ChEBI" id="CHEBI:30616"/>
    </ligand>
</feature>
<dbReference type="AlphaFoldDB" id="A0A8A4TJT6"/>
<dbReference type="PROSITE" id="PS50011">
    <property type="entry name" value="PROTEIN_KINASE_DOM"/>
    <property type="match status" value="1"/>
</dbReference>
<dbReference type="PROSITE" id="PS00108">
    <property type="entry name" value="PROTEIN_KINASE_ST"/>
    <property type="match status" value="1"/>
</dbReference>
<gene>
    <name evidence="8" type="ORF">J3U87_29860</name>
</gene>